<evidence type="ECO:0000313" key="9">
    <source>
        <dbReference type="Proteomes" id="UP001218218"/>
    </source>
</evidence>
<comment type="caution">
    <text evidence="8">The sequence shown here is derived from an EMBL/GenBank/DDBJ whole genome shotgun (WGS) entry which is preliminary data.</text>
</comment>
<dbReference type="InterPro" id="IPR007867">
    <property type="entry name" value="GMC_OxRtase_C"/>
</dbReference>
<proteinExistence type="inferred from homology"/>
<dbReference type="EMBL" id="JARIHO010000021">
    <property type="protein sequence ID" value="KAJ7346408.1"/>
    <property type="molecule type" value="Genomic_DNA"/>
</dbReference>
<dbReference type="GO" id="GO:0016614">
    <property type="term" value="F:oxidoreductase activity, acting on CH-OH group of donors"/>
    <property type="evidence" value="ECO:0007669"/>
    <property type="project" value="InterPro"/>
</dbReference>
<accession>A0AAD7EQK3</accession>
<dbReference type="Pfam" id="PF00732">
    <property type="entry name" value="GMC_oxred_N"/>
    <property type="match status" value="1"/>
</dbReference>
<dbReference type="Pfam" id="PF05199">
    <property type="entry name" value="GMC_oxred_C"/>
    <property type="match status" value="1"/>
</dbReference>
<keyword evidence="3" id="KW-0285">Flavoprotein</keyword>
<sequence length="573" mass="61586">MFAPASTILSFFSGVGFCKLYEDVADLPNLDYDFVIIGGMSLSLTLKQGGSRRTSPVPVEWSLGHGHPLQLEYISIQDADYTTTPQTGANGHVFDYLRGYLLGGCSSHNGMAYTRGAAEDFDRYANLTGDEGWSWNQILPYFLKNEKWTAPADDHNTTGQFNPAVHGTHGLISVSLSGFSWSEFEQRVIQTTNELPDDFPFNLDMNSGQPLGIAKSGWLQYTIGHGERSSSATGYLTPKIIQRPNLDVLLHAQVSKLVLFRRIHAAQTPIRHAGASLFVAKASKEIILSAGTIGTPQILLNSGIGDRTALEALGILTLLDLPSVGKNASEHAYSGVSWAVNSNQTVESITQNTTRFNEAFAEWNRSRTGPFVDPGPGTHAGWLRLDADSPVFNVHADLSPGPGAPHFEMLFQPFGVGGIPGHFISLTMAMVSPSVVRGSVTLSSNNPFAAPVIDLGLLSSEFDALALTEGIKLALKFASAPAWNGYLGAPTTVIVDNKKFGIFLMYHIVGTAGMSPRGAQYGVVDPDLKVKGIAGLRVIDASVLPIVPGVHTQAATYVVAERGADMVKQKWTL</sequence>
<comment type="similarity">
    <text evidence="2">Belongs to the GMC oxidoreductase family.</text>
</comment>
<feature type="domain" description="Glucose-methanol-choline oxidoreductase N-terminal" evidence="7">
    <location>
        <begin position="291"/>
        <end position="305"/>
    </location>
</feature>
<evidence type="ECO:0000256" key="6">
    <source>
        <dbReference type="PIRSR" id="PIRSR000137-2"/>
    </source>
</evidence>
<evidence type="ECO:0000256" key="3">
    <source>
        <dbReference type="ARBA" id="ARBA00022630"/>
    </source>
</evidence>
<dbReference type="Gene3D" id="3.50.50.60">
    <property type="entry name" value="FAD/NAD(P)-binding domain"/>
    <property type="match status" value="1"/>
</dbReference>
<feature type="active site" description="Proton acceptor" evidence="5">
    <location>
        <position position="551"/>
    </location>
</feature>
<dbReference type="Gene3D" id="3.30.560.10">
    <property type="entry name" value="Glucose Oxidase, domain 3"/>
    <property type="match status" value="1"/>
</dbReference>
<evidence type="ECO:0000259" key="7">
    <source>
        <dbReference type="PROSITE" id="PS00624"/>
    </source>
</evidence>
<reference evidence="8" key="1">
    <citation type="submission" date="2023-03" db="EMBL/GenBank/DDBJ databases">
        <title>Massive genome expansion in bonnet fungi (Mycena s.s.) driven by repeated elements and novel gene families across ecological guilds.</title>
        <authorList>
            <consortium name="Lawrence Berkeley National Laboratory"/>
            <person name="Harder C.B."/>
            <person name="Miyauchi S."/>
            <person name="Viragh M."/>
            <person name="Kuo A."/>
            <person name="Thoen E."/>
            <person name="Andreopoulos B."/>
            <person name="Lu D."/>
            <person name="Skrede I."/>
            <person name="Drula E."/>
            <person name="Henrissat B."/>
            <person name="Morin E."/>
            <person name="Kohler A."/>
            <person name="Barry K."/>
            <person name="LaButti K."/>
            <person name="Morin E."/>
            <person name="Salamov A."/>
            <person name="Lipzen A."/>
            <person name="Mereny Z."/>
            <person name="Hegedus B."/>
            <person name="Baldrian P."/>
            <person name="Stursova M."/>
            <person name="Weitz H."/>
            <person name="Taylor A."/>
            <person name="Grigoriev I.V."/>
            <person name="Nagy L.G."/>
            <person name="Martin F."/>
            <person name="Kauserud H."/>
        </authorList>
    </citation>
    <scope>NUCLEOTIDE SEQUENCE</scope>
    <source>
        <strain evidence="8">CBHHK002</strain>
    </source>
</reference>
<evidence type="ECO:0000313" key="8">
    <source>
        <dbReference type="EMBL" id="KAJ7346408.1"/>
    </source>
</evidence>
<gene>
    <name evidence="8" type="ORF">DFH08DRAFT_1008639</name>
</gene>
<dbReference type="InterPro" id="IPR036188">
    <property type="entry name" value="FAD/NAD-bd_sf"/>
</dbReference>
<dbReference type="AlphaFoldDB" id="A0AAD7EQK3"/>
<feature type="active site" description="Proton donor" evidence="5">
    <location>
        <position position="507"/>
    </location>
</feature>
<dbReference type="PANTHER" id="PTHR11552:SF147">
    <property type="entry name" value="CHOLINE DEHYDROGENASE, MITOCHONDRIAL"/>
    <property type="match status" value="1"/>
</dbReference>
<dbReference type="SUPFAM" id="SSF51905">
    <property type="entry name" value="FAD/NAD(P)-binding domain"/>
    <property type="match status" value="1"/>
</dbReference>
<dbReference type="InterPro" id="IPR000172">
    <property type="entry name" value="GMC_OxRdtase_N"/>
</dbReference>
<name>A0AAD7EQK3_9AGAR</name>
<dbReference type="Proteomes" id="UP001218218">
    <property type="component" value="Unassembled WGS sequence"/>
</dbReference>
<evidence type="ECO:0000256" key="5">
    <source>
        <dbReference type="PIRSR" id="PIRSR000137-1"/>
    </source>
</evidence>
<dbReference type="InterPro" id="IPR012132">
    <property type="entry name" value="GMC_OxRdtase"/>
</dbReference>
<dbReference type="SUPFAM" id="SSF54373">
    <property type="entry name" value="FAD-linked reductases, C-terminal domain"/>
    <property type="match status" value="1"/>
</dbReference>
<evidence type="ECO:0000256" key="1">
    <source>
        <dbReference type="ARBA" id="ARBA00001974"/>
    </source>
</evidence>
<comment type="cofactor">
    <cofactor evidence="1 6">
        <name>FAD</name>
        <dbReference type="ChEBI" id="CHEBI:57692"/>
    </cofactor>
</comment>
<dbReference type="PIRSF" id="PIRSF000137">
    <property type="entry name" value="Alcohol_oxidase"/>
    <property type="match status" value="1"/>
</dbReference>
<organism evidence="8 9">
    <name type="scientific">Mycena albidolilacea</name>
    <dbReference type="NCBI Taxonomy" id="1033008"/>
    <lineage>
        <taxon>Eukaryota</taxon>
        <taxon>Fungi</taxon>
        <taxon>Dikarya</taxon>
        <taxon>Basidiomycota</taxon>
        <taxon>Agaricomycotina</taxon>
        <taxon>Agaricomycetes</taxon>
        <taxon>Agaricomycetidae</taxon>
        <taxon>Agaricales</taxon>
        <taxon>Marasmiineae</taxon>
        <taxon>Mycenaceae</taxon>
        <taxon>Mycena</taxon>
    </lineage>
</organism>
<keyword evidence="9" id="KW-1185">Reference proteome</keyword>
<feature type="binding site" evidence="6">
    <location>
        <position position="254"/>
    </location>
    <ligand>
        <name>FAD</name>
        <dbReference type="ChEBI" id="CHEBI:57692"/>
    </ligand>
</feature>
<protein>
    <submittedName>
        <fullName evidence="8">Glucose dehydrogenase short protein</fullName>
    </submittedName>
</protein>
<keyword evidence="4 6" id="KW-0274">FAD</keyword>
<dbReference type="PROSITE" id="PS00624">
    <property type="entry name" value="GMC_OXRED_2"/>
    <property type="match status" value="1"/>
</dbReference>
<dbReference type="GO" id="GO:0050660">
    <property type="term" value="F:flavin adenine dinucleotide binding"/>
    <property type="evidence" value="ECO:0007669"/>
    <property type="project" value="InterPro"/>
</dbReference>
<evidence type="ECO:0000256" key="4">
    <source>
        <dbReference type="ARBA" id="ARBA00022827"/>
    </source>
</evidence>
<dbReference type="PANTHER" id="PTHR11552">
    <property type="entry name" value="GLUCOSE-METHANOL-CHOLINE GMC OXIDOREDUCTASE"/>
    <property type="match status" value="1"/>
</dbReference>
<evidence type="ECO:0000256" key="2">
    <source>
        <dbReference type="ARBA" id="ARBA00010790"/>
    </source>
</evidence>